<keyword evidence="6" id="KW-0505">Motor protein</keyword>
<dbReference type="Gene3D" id="3.40.850.10">
    <property type="entry name" value="Kinesin motor domain"/>
    <property type="match status" value="1"/>
</dbReference>
<proteinExistence type="inferred from homology"/>
<evidence type="ECO:0000256" key="8">
    <source>
        <dbReference type="PROSITE-ProRule" id="PRU00283"/>
    </source>
</evidence>
<reference evidence="11" key="1">
    <citation type="submission" date="2022-11" db="UniProtKB">
        <authorList>
            <consortium name="WormBaseParasite"/>
        </authorList>
    </citation>
    <scope>IDENTIFICATION</scope>
</reference>
<name>A0A915LSS3_MELJA</name>
<dbReference type="GO" id="GO:0005874">
    <property type="term" value="C:microtubule"/>
    <property type="evidence" value="ECO:0007669"/>
    <property type="project" value="UniProtKB-KW"/>
</dbReference>
<feature type="domain" description="Kinesin motor" evidence="9">
    <location>
        <begin position="8"/>
        <end position="95"/>
    </location>
</feature>
<dbReference type="Proteomes" id="UP000887561">
    <property type="component" value="Unplaced"/>
</dbReference>
<keyword evidence="2" id="KW-0493">Microtubule</keyword>
<dbReference type="PANTHER" id="PTHR47968">
    <property type="entry name" value="CENTROMERE PROTEIN E"/>
    <property type="match status" value="1"/>
</dbReference>
<keyword evidence="7" id="KW-0206">Cytoskeleton</keyword>
<dbReference type="InterPro" id="IPR027640">
    <property type="entry name" value="Kinesin-like_fam"/>
</dbReference>
<evidence type="ECO:0000256" key="3">
    <source>
        <dbReference type="ARBA" id="ARBA00022741"/>
    </source>
</evidence>
<evidence type="ECO:0000256" key="5">
    <source>
        <dbReference type="ARBA" id="ARBA00023054"/>
    </source>
</evidence>
<dbReference type="WBParaSite" id="scaffold1849_cov197.g3746">
    <property type="protein sequence ID" value="scaffold1849_cov197.g3746"/>
    <property type="gene ID" value="scaffold1849_cov197.g3746"/>
</dbReference>
<keyword evidence="4" id="KW-0067">ATP-binding</keyword>
<evidence type="ECO:0000256" key="7">
    <source>
        <dbReference type="ARBA" id="ARBA00023212"/>
    </source>
</evidence>
<evidence type="ECO:0000256" key="2">
    <source>
        <dbReference type="ARBA" id="ARBA00022701"/>
    </source>
</evidence>
<dbReference type="SUPFAM" id="SSF52540">
    <property type="entry name" value="P-loop containing nucleoside triphosphate hydrolases"/>
    <property type="match status" value="1"/>
</dbReference>
<comment type="similarity">
    <text evidence="8">Belongs to the TRAFAC class myosin-kinesin ATPase superfamily. Kinesin family.</text>
</comment>
<evidence type="ECO:0000256" key="4">
    <source>
        <dbReference type="ARBA" id="ARBA00022840"/>
    </source>
</evidence>
<protein>
    <submittedName>
        <fullName evidence="11">Kinesin motor domain-containing protein</fullName>
    </submittedName>
</protein>
<comment type="subcellular location">
    <subcellularLocation>
        <location evidence="1">Cytoplasm</location>
        <location evidence="1">Cytoskeleton</location>
    </subcellularLocation>
</comment>
<keyword evidence="7" id="KW-0963">Cytoplasm</keyword>
<dbReference type="GO" id="GO:0008017">
    <property type="term" value="F:microtubule binding"/>
    <property type="evidence" value="ECO:0007669"/>
    <property type="project" value="InterPro"/>
</dbReference>
<keyword evidence="3" id="KW-0547">Nucleotide-binding</keyword>
<comment type="caution">
    <text evidence="8">Lacks conserved residue(s) required for the propagation of feature annotation.</text>
</comment>
<dbReference type="PROSITE" id="PS50067">
    <property type="entry name" value="KINESIN_MOTOR_2"/>
    <property type="match status" value="1"/>
</dbReference>
<evidence type="ECO:0000256" key="1">
    <source>
        <dbReference type="ARBA" id="ARBA00004245"/>
    </source>
</evidence>
<dbReference type="GO" id="GO:0005524">
    <property type="term" value="F:ATP binding"/>
    <property type="evidence" value="ECO:0007669"/>
    <property type="project" value="UniProtKB-KW"/>
</dbReference>
<evidence type="ECO:0000259" key="9">
    <source>
        <dbReference type="PROSITE" id="PS50067"/>
    </source>
</evidence>
<dbReference type="InterPro" id="IPR036961">
    <property type="entry name" value="Kinesin_motor_dom_sf"/>
</dbReference>
<dbReference type="AlphaFoldDB" id="A0A915LSS3"/>
<keyword evidence="10" id="KW-1185">Reference proteome</keyword>
<sequence length="95" mass="10659">MANPSECCIQVVCRVRPLNEIERKNGSSSVVKFQGKDTVMVTVGKTYAFDNVFQPNDTQENVYKGAAHHIVQDGQKRDIEEIVEGGRYKTDRVGQ</sequence>
<evidence type="ECO:0000256" key="6">
    <source>
        <dbReference type="ARBA" id="ARBA00023175"/>
    </source>
</evidence>
<dbReference type="PANTHER" id="PTHR47968:SF36">
    <property type="entry name" value="KINESIN HEAVY CHAIN ISOFORM X1"/>
    <property type="match status" value="1"/>
</dbReference>
<accession>A0A915LSS3</accession>
<dbReference type="GO" id="GO:0007018">
    <property type="term" value="P:microtubule-based movement"/>
    <property type="evidence" value="ECO:0007669"/>
    <property type="project" value="InterPro"/>
</dbReference>
<dbReference type="InterPro" id="IPR001752">
    <property type="entry name" value="Kinesin_motor_dom"/>
</dbReference>
<keyword evidence="5" id="KW-0175">Coiled coil</keyword>
<dbReference type="GO" id="GO:0003777">
    <property type="term" value="F:microtubule motor activity"/>
    <property type="evidence" value="ECO:0007669"/>
    <property type="project" value="InterPro"/>
</dbReference>
<dbReference type="InterPro" id="IPR027417">
    <property type="entry name" value="P-loop_NTPase"/>
</dbReference>
<organism evidence="10 11">
    <name type="scientific">Meloidogyne javanica</name>
    <name type="common">Root-knot nematode worm</name>
    <dbReference type="NCBI Taxonomy" id="6303"/>
    <lineage>
        <taxon>Eukaryota</taxon>
        <taxon>Metazoa</taxon>
        <taxon>Ecdysozoa</taxon>
        <taxon>Nematoda</taxon>
        <taxon>Chromadorea</taxon>
        <taxon>Rhabditida</taxon>
        <taxon>Tylenchina</taxon>
        <taxon>Tylenchomorpha</taxon>
        <taxon>Tylenchoidea</taxon>
        <taxon>Meloidogynidae</taxon>
        <taxon>Meloidogyninae</taxon>
        <taxon>Meloidogyne</taxon>
        <taxon>Meloidogyne incognita group</taxon>
    </lineage>
</organism>
<evidence type="ECO:0000313" key="11">
    <source>
        <dbReference type="WBParaSite" id="scaffold1849_cov197.g3746"/>
    </source>
</evidence>
<evidence type="ECO:0000313" key="10">
    <source>
        <dbReference type="Proteomes" id="UP000887561"/>
    </source>
</evidence>